<dbReference type="EMBL" id="CWGJ01000001">
    <property type="protein sequence ID" value="CRX37413.1"/>
    <property type="molecule type" value="Genomic_DNA"/>
</dbReference>
<name>A0A0H5DNP0_9BACT</name>
<evidence type="ECO:0000313" key="3">
    <source>
        <dbReference type="EMBL" id="CRX37413.1"/>
    </source>
</evidence>
<dbReference type="RefSeq" id="WP_098037269.1">
    <property type="nucleotide sequence ID" value="NZ_CWGJ01000001.1"/>
</dbReference>
<gene>
    <name evidence="3" type="ORF">ELAC_0049</name>
</gene>
<accession>A0A0H5DNP0</accession>
<evidence type="ECO:0000313" key="4">
    <source>
        <dbReference type="Proteomes" id="UP000220251"/>
    </source>
</evidence>
<evidence type="ECO:0000256" key="2">
    <source>
        <dbReference type="SAM" id="Phobius"/>
    </source>
</evidence>
<reference evidence="4" key="1">
    <citation type="submission" date="2015-06" db="EMBL/GenBank/DDBJ databases">
        <authorList>
            <person name="Bertelli C."/>
        </authorList>
    </citation>
    <scope>NUCLEOTIDE SEQUENCE [LARGE SCALE GENOMIC DNA]</scope>
    <source>
        <strain evidence="4">CRIB-30</strain>
    </source>
</reference>
<dbReference type="OrthoDB" id="9916378at2"/>
<dbReference type="AlphaFoldDB" id="A0A0H5DNP0"/>
<feature type="region of interest" description="Disordered" evidence="1">
    <location>
        <begin position="202"/>
        <end position="225"/>
    </location>
</feature>
<sequence>MIFRNGQRIGRRCLTLIEMLIVIAVLSFVGSLVAFGIHAARQKQLFLSEAEEVLKAARMAQDLLLILDADTTLKFQADEEGILYWISVEGGKADSFMRNLNKKRRLKSIHVVEFDDGMADREEGQLSLHFLSSGSSLPKGILRISTALSSKEDSALSRYIAFSGYPSYIRSVSTMEEARSIIEEDNEGGELVVRMMQEEVAQLSQRGTAVEGKSESKKPDEKNSP</sequence>
<keyword evidence="2" id="KW-0812">Transmembrane</keyword>
<protein>
    <submittedName>
        <fullName evidence="3">Putative secreted protein</fullName>
    </submittedName>
</protein>
<organism evidence="3 4">
    <name type="scientific">Estrella lausannensis</name>
    <dbReference type="NCBI Taxonomy" id="483423"/>
    <lineage>
        <taxon>Bacteria</taxon>
        <taxon>Pseudomonadati</taxon>
        <taxon>Chlamydiota</taxon>
        <taxon>Chlamydiia</taxon>
        <taxon>Parachlamydiales</taxon>
        <taxon>Candidatus Criblamydiaceae</taxon>
        <taxon>Estrella</taxon>
    </lineage>
</organism>
<keyword evidence="2" id="KW-1133">Transmembrane helix</keyword>
<proteinExistence type="predicted"/>
<feature type="compositionally biased region" description="Basic and acidic residues" evidence="1">
    <location>
        <begin position="212"/>
        <end position="225"/>
    </location>
</feature>
<keyword evidence="4" id="KW-1185">Reference proteome</keyword>
<feature type="transmembrane region" description="Helical" evidence="2">
    <location>
        <begin position="12"/>
        <end position="37"/>
    </location>
</feature>
<dbReference type="Proteomes" id="UP000220251">
    <property type="component" value="Unassembled WGS sequence"/>
</dbReference>
<keyword evidence="2" id="KW-0472">Membrane</keyword>
<evidence type="ECO:0000256" key="1">
    <source>
        <dbReference type="SAM" id="MobiDB-lite"/>
    </source>
</evidence>